<accession>A0AAD2CNY9</accession>
<dbReference type="EMBL" id="CAKOGP040001001">
    <property type="protein sequence ID" value="CAJ1941157.1"/>
    <property type="molecule type" value="Genomic_DNA"/>
</dbReference>
<dbReference type="InterPro" id="IPR036770">
    <property type="entry name" value="Ankyrin_rpt-contain_sf"/>
</dbReference>
<evidence type="ECO:0000313" key="2">
    <source>
        <dbReference type="EMBL" id="CAJ1941157.1"/>
    </source>
</evidence>
<keyword evidence="1" id="KW-1133">Transmembrane helix</keyword>
<keyword evidence="1" id="KW-0472">Membrane</keyword>
<keyword evidence="1" id="KW-0812">Transmembrane</keyword>
<evidence type="ECO:0000256" key="1">
    <source>
        <dbReference type="SAM" id="Phobius"/>
    </source>
</evidence>
<evidence type="ECO:0000313" key="3">
    <source>
        <dbReference type="Proteomes" id="UP001295423"/>
    </source>
</evidence>
<comment type="caution">
    <text evidence="2">The sequence shown here is derived from an EMBL/GenBank/DDBJ whole genome shotgun (WGS) entry which is preliminary data.</text>
</comment>
<name>A0AAD2CNY9_9STRA</name>
<organism evidence="2 3">
    <name type="scientific">Cylindrotheca closterium</name>
    <dbReference type="NCBI Taxonomy" id="2856"/>
    <lineage>
        <taxon>Eukaryota</taxon>
        <taxon>Sar</taxon>
        <taxon>Stramenopiles</taxon>
        <taxon>Ochrophyta</taxon>
        <taxon>Bacillariophyta</taxon>
        <taxon>Bacillariophyceae</taxon>
        <taxon>Bacillariophycidae</taxon>
        <taxon>Bacillariales</taxon>
        <taxon>Bacillariaceae</taxon>
        <taxon>Cylindrotheca</taxon>
    </lineage>
</organism>
<dbReference type="SUPFAM" id="SSF48403">
    <property type="entry name" value="Ankyrin repeat"/>
    <property type="match status" value="1"/>
</dbReference>
<dbReference type="Gene3D" id="1.25.40.20">
    <property type="entry name" value="Ankyrin repeat-containing domain"/>
    <property type="match status" value="1"/>
</dbReference>
<dbReference type="SMART" id="SM00248">
    <property type="entry name" value="ANK"/>
    <property type="match status" value="2"/>
</dbReference>
<keyword evidence="3" id="KW-1185">Reference proteome</keyword>
<dbReference type="AlphaFoldDB" id="A0AAD2CNY9"/>
<gene>
    <name evidence="2" type="ORF">CYCCA115_LOCUS7381</name>
</gene>
<sequence length="791" mass="90720">MKSKARDIEEGIRGAIGWSSRRGKQVFGDPGSHFKQLPDPVDYKKIGAPTKDGDSFCTRTCGCLGTVLWSILGLINLFIGLIVIFFAVLISTFCSLFNPYPKRSKKFSIFCCFETIIDRVVMAGKKIRGIPWMMILFWDDDGWVEFLERCTKHNYFVLTWWLENEWIPKLGYRSEIAVFIFARVGRANKVSKLSGVDGPDEETQARREVSMSMVEEFLREKRDVDALEYLKACHEEGADLNWPDPYGTTVLSVAIRRCYVQCVNWLLEQDDADPNRQDHYYGNTGMHLLVQRTSKLGDGKAAAMVRLLLDTNKSDFTILNFHGDSKKINFLKKERGRTPYMMLRNPSKFTECANALKPRPSFDQLKKLLKKKKKSARQKCDDIYKLISKSHNGDRSLHHLHVIDMLFCANEGSHKELESRRKTIFDDFLKQVLLLSTQEVSDDDKLTHDDVALLRWMYYQSAGPPGTTKEEARGAYIEEFNKLLEDAQKSIEKRYGEVYKSLESEKEADEFFDIGRELYYTAPKQKLRHSSFLPLPDFARNYNGIQAVRDLKAVGAIQNSGDFCDLLQGRHRLFGDQPLIGLFLGDPKEYEKSALWRSLLLIWQICLQEIIKEEFEEKMSAIADKVEGVSFKSAPGVKGFLRSYEKTEEYGQEFSEGVDASMRVIDGLRCSFIVDSLSQNLQVGKLIESTFGVARTKNLHQRGNVRYADRKYNVVFVSDRKVDGVRGPIQVICEVQVLLKKYDAIKADGHLLYEFQREPEQKAPLKLRSTARDVKKLCNCLGKCCDLLDFC</sequence>
<dbReference type="Proteomes" id="UP001295423">
    <property type="component" value="Unassembled WGS sequence"/>
</dbReference>
<proteinExistence type="predicted"/>
<dbReference type="Pfam" id="PF00023">
    <property type="entry name" value="Ank"/>
    <property type="match status" value="1"/>
</dbReference>
<feature type="transmembrane region" description="Helical" evidence="1">
    <location>
        <begin position="74"/>
        <end position="97"/>
    </location>
</feature>
<reference evidence="2" key="1">
    <citation type="submission" date="2023-08" db="EMBL/GenBank/DDBJ databases">
        <authorList>
            <person name="Audoor S."/>
            <person name="Bilcke G."/>
        </authorList>
    </citation>
    <scope>NUCLEOTIDE SEQUENCE</scope>
</reference>
<protein>
    <submittedName>
        <fullName evidence="2">Uncharacterized protein</fullName>
    </submittedName>
</protein>
<dbReference type="InterPro" id="IPR002110">
    <property type="entry name" value="Ankyrin_rpt"/>
</dbReference>